<dbReference type="Pfam" id="PF03457">
    <property type="entry name" value="HA"/>
    <property type="match status" value="1"/>
</dbReference>
<dbReference type="AlphaFoldDB" id="A0A7K1FKU1"/>
<dbReference type="Proteomes" id="UP000460221">
    <property type="component" value="Unassembled WGS sequence"/>
</dbReference>
<accession>A0A7K1FKU1</accession>
<evidence type="ECO:0000313" key="2">
    <source>
        <dbReference type="EMBL" id="MTD14670.1"/>
    </source>
</evidence>
<dbReference type="Gene3D" id="6.10.140.530">
    <property type="match status" value="1"/>
</dbReference>
<name>A0A7K1FKU1_9ACTN</name>
<reference evidence="2 3" key="1">
    <citation type="submission" date="2019-11" db="EMBL/GenBank/DDBJ databases">
        <authorList>
            <person name="Jiang L.-Q."/>
        </authorList>
    </citation>
    <scope>NUCLEOTIDE SEQUENCE [LARGE SCALE GENOMIC DNA]</scope>
    <source>
        <strain evidence="2 3">YIM 132087</strain>
    </source>
</reference>
<protein>
    <recommendedName>
        <fullName evidence="1">Helicase-associated domain-containing protein</fullName>
    </recommendedName>
</protein>
<sequence>MSDIVTVTRGFQRDDAAWDARLEGLVAFVGTFGRMPRHGPSIDPAENSLSQWLGYQRREHSCGALSPDRIQRLDLAMPAWRGRRKI</sequence>
<dbReference type="EMBL" id="WLYK01000004">
    <property type="protein sequence ID" value="MTD14670.1"/>
    <property type="molecule type" value="Genomic_DNA"/>
</dbReference>
<gene>
    <name evidence="2" type="ORF">GIS00_12025</name>
</gene>
<feature type="domain" description="Helicase-associated" evidence="1">
    <location>
        <begin position="15"/>
        <end position="74"/>
    </location>
</feature>
<organism evidence="2 3">
    <name type="scientific">Nakamurella alba</name>
    <dbReference type="NCBI Taxonomy" id="2665158"/>
    <lineage>
        <taxon>Bacteria</taxon>
        <taxon>Bacillati</taxon>
        <taxon>Actinomycetota</taxon>
        <taxon>Actinomycetes</taxon>
        <taxon>Nakamurellales</taxon>
        <taxon>Nakamurellaceae</taxon>
        <taxon>Nakamurella</taxon>
    </lineage>
</organism>
<dbReference type="InterPro" id="IPR005114">
    <property type="entry name" value="Helicase_assoc"/>
</dbReference>
<comment type="caution">
    <text evidence="2">The sequence shown here is derived from an EMBL/GenBank/DDBJ whole genome shotgun (WGS) entry which is preliminary data.</text>
</comment>
<evidence type="ECO:0000313" key="3">
    <source>
        <dbReference type="Proteomes" id="UP000460221"/>
    </source>
</evidence>
<evidence type="ECO:0000259" key="1">
    <source>
        <dbReference type="Pfam" id="PF03457"/>
    </source>
</evidence>
<proteinExistence type="predicted"/>
<keyword evidence="3" id="KW-1185">Reference proteome</keyword>